<feature type="chain" id="PRO_5012849988" evidence="1">
    <location>
        <begin position="29"/>
        <end position="74"/>
    </location>
</feature>
<keyword evidence="1" id="KW-0732">Signal</keyword>
<accession>A0A224XTQ1</accession>
<evidence type="ECO:0000313" key="2">
    <source>
        <dbReference type="EMBL" id="JAW15915.1"/>
    </source>
</evidence>
<evidence type="ECO:0000256" key="1">
    <source>
        <dbReference type="SAM" id="SignalP"/>
    </source>
</evidence>
<dbReference type="AlphaFoldDB" id="A0A224XTQ1"/>
<protein>
    <submittedName>
        <fullName evidence="2">Putative secreted protein</fullName>
    </submittedName>
</protein>
<feature type="signal peptide" evidence="1">
    <location>
        <begin position="1"/>
        <end position="28"/>
    </location>
</feature>
<organism evidence="2">
    <name type="scientific">Panstrongylus lignarius</name>
    <dbReference type="NCBI Taxonomy" id="156445"/>
    <lineage>
        <taxon>Eukaryota</taxon>
        <taxon>Metazoa</taxon>
        <taxon>Ecdysozoa</taxon>
        <taxon>Arthropoda</taxon>
        <taxon>Hexapoda</taxon>
        <taxon>Insecta</taxon>
        <taxon>Pterygota</taxon>
        <taxon>Neoptera</taxon>
        <taxon>Paraneoptera</taxon>
        <taxon>Hemiptera</taxon>
        <taxon>Heteroptera</taxon>
        <taxon>Panheteroptera</taxon>
        <taxon>Cimicomorpha</taxon>
        <taxon>Reduviidae</taxon>
        <taxon>Triatominae</taxon>
        <taxon>Panstrongylus</taxon>
    </lineage>
</organism>
<dbReference type="EMBL" id="GFTR01000511">
    <property type="protein sequence ID" value="JAW15915.1"/>
    <property type="molecule type" value="Transcribed_RNA"/>
</dbReference>
<reference evidence="2" key="1">
    <citation type="journal article" date="2018" name="PLoS Negl. Trop. Dis.">
        <title>An insight into the salivary gland and fat body transcriptome of Panstrongylus lignarius (Hemiptera: Heteroptera), the main vector of Chagas disease in Peru.</title>
        <authorList>
            <person name="Nevoa J.C."/>
            <person name="Mendes M.T."/>
            <person name="da Silva M.V."/>
            <person name="Soares S.C."/>
            <person name="Oliveira C.J.F."/>
            <person name="Ribeiro J.M.C."/>
        </authorList>
    </citation>
    <scope>NUCLEOTIDE SEQUENCE</scope>
</reference>
<proteinExistence type="predicted"/>
<name>A0A224XTQ1_9HEMI</name>
<sequence>MFRSRSFPFSSTTLTFRSLLFFSNSCSCSVTFNFIVYCSSDSLSCSPWSSFSSLSSSSTISSTILFTSFIVSSF</sequence>